<organism evidence="3 4">
    <name type="scientific">Chiloscyllium punctatum</name>
    <name type="common">Brownbanded bambooshark</name>
    <name type="synonym">Hemiscyllium punctatum</name>
    <dbReference type="NCBI Taxonomy" id="137246"/>
    <lineage>
        <taxon>Eukaryota</taxon>
        <taxon>Metazoa</taxon>
        <taxon>Chordata</taxon>
        <taxon>Craniata</taxon>
        <taxon>Vertebrata</taxon>
        <taxon>Chondrichthyes</taxon>
        <taxon>Elasmobranchii</taxon>
        <taxon>Galeomorphii</taxon>
        <taxon>Galeoidea</taxon>
        <taxon>Orectolobiformes</taxon>
        <taxon>Hemiscylliidae</taxon>
        <taxon>Chiloscyllium</taxon>
    </lineage>
</organism>
<evidence type="ECO:0000313" key="4">
    <source>
        <dbReference type="Proteomes" id="UP000287033"/>
    </source>
</evidence>
<comment type="caution">
    <text evidence="3">The sequence shown here is derived from an EMBL/GenBank/DDBJ whole genome shotgun (WGS) entry which is preliminary data.</text>
</comment>
<evidence type="ECO:0000256" key="2">
    <source>
        <dbReference type="SAM" id="SignalP"/>
    </source>
</evidence>
<feature type="non-terminal residue" evidence="3">
    <location>
        <position position="147"/>
    </location>
</feature>
<dbReference type="Proteomes" id="UP000287033">
    <property type="component" value="Unassembled WGS sequence"/>
</dbReference>
<proteinExistence type="predicted"/>
<keyword evidence="4" id="KW-1185">Reference proteome</keyword>
<feature type="region of interest" description="Disordered" evidence="1">
    <location>
        <begin position="63"/>
        <end position="87"/>
    </location>
</feature>
<keyword evidence="2" id="KW-0732">Signal</keyword>
<name>A0A401TVZ8_CHIPU</name>
<dbReference type="EMBL" id="BEZZ01190708">
    <property type="protein sequence ID" value="GCC46831.1"/>
    <property type="molecule type" value="Genomic_DNA"/>
</dbReference>
<feature type="signal peptide" evidence="2">
    <location>
        <begin position="1"/>
        <end position="21"/>
    </location>
</feature>
<evidence type="ECO:0000313" key="3">
    <source>
        <dbReference type="EMBL" id="GCC46831.1"/>
    </source>
</evidence>
<accession>A0A401TVZ8</accession>
<gene>
    <name evidence="3" type="ORF">chiPu_0030700</name>
</gene>
<reference evidence="3 4" key="1">
    <citation type="journal article" date="2018" name="Nat. Ecol. Evol.">
        <title>Shark genomes provide insights into elasmobranch evolution and the origin of vertebrates.</title>
        <authorList>
            <person name="Hara Y"/>
            <person name="Yamaguchi K"/>
            <person name="Onimaru K"/>
            <person name="Kadota M"/>
            <person name="Koyanagi M"/>
            <person name="Keeley SD"/>
            <person name="Tatsumi K"/>
            <person name="Tanaka K"/>
            <person name="Motone F"/>
            <person name="Kageyama Y"/>
            <person name="Nozu R"/>
            <person name="Adachi N"/>
            <person name="Nishimura O"/>
            <person name="Nakagawa R"/>
            <person name="Tanegashima C"/>
            <person name="Kiyatake I"/>
            <person name="Matsumoto R"/>
            <person name="Murakumo K"/>
            <person name="Nishida K"/>
            <person name="Terakita A"/>
            <person name="Kuratani S"/>
            <person name="Sato K"/>
            <person name="Hyodo S Kuraku.S."/>
        </authorList>
    </citation>
    <scope>NUCLEOTIDE SEQUENCE [LARGE SCALE GENOMIC DNA]</scope>
</reference>
<evidence type="ECO:0000256" key="1">
    <source>
        <dbReference type="SAM" id="MobiDB-lite"/>
    </source>
</evidence>
<sequence>MDCFVASLLAMTATLLSQAQGGDDEVDRLDADERNDDATQAIDHQVAAEQRAGADRAILDALQRQRDQRDDDQRVEDDRRQDRALRAGQVHDVEHLELRVEREEHRRNDGKILRDVVGDRERGQRTAGHQELLADLDHLDQLGRVGV</sequence>
<protein>
    <submittedName>
        <fullName evidence="3">Uncharacterized protein</fullName>
    </submittedName>
</protein>
<dbReference type="AlphaFoldDB" id="A0A401TVZ8"/>
<feature type="chain" id="PRO_5019302019" evidence="2">
    <location>
        <begin position="22"/>
        <end position="147"/>
    </location>
</feature>